<keyword evidence="2" id="KW-1185">Reference proteome</keyword>
<name>A0A0D0BSP6_9AGAR</name>
<dbReference type="Proteomes" id="UP000053593">
    <property type="component" value="Unassembled WGS sequence"/>
</dbReference>
<accession>A0A0D0BSP6</accession>
<proteinExistence type="predicted"/>
<reference evidence="1 2" key="1">
    <citation type="submission" date="2014-04" db="EMBL/GenBank/DDBJ databases">
        <title>Evolutionary Origins and Diversification of the Mycorrhizal Mutualists.</title>
        <authorList>
            <consortium name="DOE Joint Genome Institute"/>
            <consortium name="Mycorrhizal Genomics Consortium"/>
            <person name="Kohler A."/>
            <person name="Kuo A."/>
            <person name="Nagy L.G."/>
            <person name="Floudas D."/>
            <person name="Copeland A."/>
            <person name="Barry K.W."/>
            <person name="Cichocki N."/>
            <person name="Veneault-Fourrey C."/>
            <person name="LaButti K."/>
            <person name="Lindquist E.A."/>
            <person name="Lipzen A."/>
            <person name="Lundell T."/>
            <person name="Morin E."/>
            <person name="Murat C."/>
            <person name="Riley R."/>
            <person name="Ohm R."/>
            <person name="Sun H."/>
            <person name="Tunlid A."/>
            <person name="Henrissat B."/>
            <person name="Grigoriev I.V."/>
            <person name="Hibbett D.S."/>
            <person name="Martin F."/>
        </authorList>
    </citation>
    <scope>NUCLEOTIDE SEQUENCE [LARGE SCALE GENOMIC DNA]</scope>
    <source>
        <strain evidence="1 2">FD-317 M1</strain>
    </source>
</reference>
<evidence type="ECO:0000313" key="2">
    <source>
        <dbReference type="Proteomes" id="UP000053593"/>
    </source>
</evidence>
<gene>
    <name evidence="1" type="ORF">GYMLUDRAFT_179931</name>
</gene>
<organism evidence="1 2">
    <name type="scientific">Collybiopsis luxurians FD-317 M1</name>
    <dbReference type="NCBI Taxonomy" id="944289"/>
    <lineage>
        <taxon>Eukaryota</taxon>
        <taxon>Fungi</taxon>
        <taxon>Dikarya</taxon>
        <taxon>Basidiomycota</taxon>
        <taxon>Agaricomycotina</taxon>
        <taxon>Agaricomycetes</taxon>
        <taxon>Agaricomycetidae</taxon>
        <taxon>Agaricales</taxon>
        <taxon>Marasmiineae</taxon>
        <taxon>Omphalotaceae</taxon>
        <taxon>Collybiopsis</taxon>
        <taxon>Collybiopsis luxurians</taxon>
    </lineage>
</organism>
<protein>
    <submittedName>
        <fullName evidence="1">Uncharacterized protein</fullName>
    </submittedName>
</protein>
<dbReference type="EMBL" id="KN834839">
    <property type="protein sequence ID" value="KIK52639.1"/>
    <property type="molecule type" value="Genomic_DNA"/>
</dbReference>
<evidence type="ECO:0000313" key="1">
    <source>
        <dbReference type="EMBL" id="KIK52639.1"/>
    </source>
</evidence>
<dbReference type="HOGENOM" id="CLU_1468323_0_0_1"/>
<sequence>MLTAEKSILGPEFAHPEQGGEWISLCFLHSFPQCECLYWFKYVIECSPFSFPDITSDSILRKLRNLLDYSKFQIHLSPEPGKFTAVEALRLLLAHFQSPSDIYELTARYDCSQSAISKLINELTEYLDNTWRHLLESWSMNPTISSEQMAIYSSALVQHGAPLDSVWAFVDCTIQAMCCPSQFQ</sequence>
<dbReference type="AlphaFoldDB" id="A0A0D0BSP6"/>
<dbReference type="OrthoDB" id="5945905at2759"/>